<accession>A0A098D9A1</accession>
<dbReference type="AlphaFoldDB" id="A0A098D9A1"/>
<proteinExistence type="predicted"/>
<reference evidence="2" key="3">
    <citation type="submission" date="2017-01" db="UniProtKB">
        <authorList>
            <consortium name="EnsemblFungi"/>
        </authorList>
    </citation>
    <scope>IDENTIFICATION</scope>
    <source>
        <strain evidence="2">PH-1 / ATCC MYA-4620 / FGSC 9075 / NRRL 31084</strain>
    </source>
</reference>
<dbReference type="EMBL" id="HG970332">
    <property type="status" value="NOT_ANNOTATED_CDS"/>
    <property type="molecule type" value="Genomic_DNA"/>
</dbReference>
<reference evidence="2" key="1">
    <citation type="journal article" date="2007" name="Science">
        <title>The Fusarium graminearum genome reveals a link between localized polymorphism and pathogen specialization.</title>
        <authorList>
            <person name="Cuomo C.A."/>
            <person name="Gueldener U."/>
            <person name="Xu J.-R."/>
            <person name="Trail F."/>
            <person name="Turgeon B.G."/>
            <person name="Di Pietro A."/>
            <person name="Walton J.D."/>
            <person name="Ma L.-J."/>
            <person name="Baker S.E."/>
            <person name="Rep M."/>
            <person name="Adam G."/>
            <person name="Antoniw J."/>
            <person name="Baldwin T."/>
            <person name="Calvo S.E."/>
            <person name="Chang Y.-L."/>
            <person name="DeCaprio D."/>
            <person name="Gale L.R."/>
            <person name="Gnerre S."/>
            <person name="Goswami R.S."/>
            <person name="Hammond-Kosack K."/>
            <person name="Harris L.J."/>
            <person name="Hilburn K."/>
            <person name="Kennell J.C."/>
            <person name="Kroken S."/>
            <person name="Magnuson J.K."/>
            <person name="Mannhaupt G."/>
            <person name="Mauceli E.W."/>
            <person name="Mewes H.-W."/>
            <person name="Mitterbauer R."/>
            <person name="Muehlbauer G."/>
            <person name="Muensterkoetter M."/>
            <person name="Nelson D."/>
            <person name="O'Donnell K."/>
            <person name="Ouellet T."/>
            <person name="Qi W."/>
            <person name="Quesneville H."/>
            <person name="Roncero M.I.G."/>
            <person name="Seong K.-Y."/>
            <person name="Tetko I.V."/>
            <person name="Urban M."/>
            <person name="Waalwijk C."/>
            <person name="Ward T.J."/>
            <person name="Yao J."/>
            <person name="Birren B.W."/>
            <person name="Kistler H.C."/>
        </authorList>
    </citation>
    <scope>NUCLEOTIDE SEQUENCE [LARGE SCALE GENOMIC DNA]</scope>
    <source>
        <strain evidence="2">PH-1 / ATCC MYA-4620 / FGSC 9075 / NRRL 31084</strain>
    </source>
</reference>
<gene>
    <name evidence="2" type="primary">FG10165.1</name>
</gene>
<protein>
    <submittedName>
        <fullName evidence="2">Uncharacterized protein</fullName>
    </submittedName>
</protein>
<name>A0A098D9A1_GIBZE</name>
<evidence type="ECO:0000313" key="2">
    <source>
        <dbReference type="EnsemblFungi" id="CEF75524"/>
    </source>
</evidence>
<organism evidence="2">
    <name type="scientific">Gibberella zeae (strain ATCC MYA-4620 / CBS 123657 / FGSC 9075 / NRRL 31084 / PH-1)</name>
    <name type="common">Wheat head blight fungus</name>
    <name type="synonym">Fusarium graminearum</name>
    <dbReference type="NCBI Taxonomy" id="229533"/>
    <lineage>
        <taxon>Eukaryota</taxon>
        <taxon>Fungi</taxon>
        <taxon>Dikarya</taxon>
        <taxon>Ascomycota</taxon>
        <taxon>Pezizomycotina</taxon>
        <taxon>Sordariomycetes</taxon>
        <taxon>Hypocreomycetidae</taxon>
        <taxon>Hypocreales</taxon>
        <taxon>Nectriaceae</taxon>
        <taxon>Fusarium</taxon>
    </lineage>
</organism>
<sequence>MSSEKATSTHSPISPPGSPSPTQIQPQSIDVLASRLGNSSLSQYHQDSTLSTATRPGSALSPISLPDDNVVNISSMLPQYHSRSMDIDADHDTNMGTLQSNSTSKKPTTSINLPFDPSSPIAVDPTALAEVPATIVTSMYRPNAFGGFEVDEGYCENDDDFSWLPSVASLRAASTPDGVKKRIYTVTLRFPSIVNDYGSVEHIDIAFVTGVFGRRWRHGRDRTRFEGLVYDAAALTFYEHFHKRSIRPLGTEPWMGYGVFHYFILPNILRFRLVGCFVYYYGSFTAWRMGITTRSIFCFIKDHVYGV</sequence>
<accession>A0A0E0RW99</accession>
<evidence type="ECO:0000256" key="1">
    <source>
        <dbReference type="SAM" id="MobiDB-lite"/>
    </source>
</evidence>
<feature type="compositionally biased region" description="Polar residues" evidence="1">
    <location>
        <begin position="36"/>
        <end position="55"/>
    </location>
</feature>
<feature type="compositionally biased region" description="Low complexity" evidence="1">
    <location>
        <begin position="20"/>
        <end position="29"/>
    </location>
</feature>
<reference evidence="2" key="2">
    <citation type="journal article" date="2010" name="Nature">
        <title>Comparative genomics reveals mobile pathogenicity chromosomes in Fusarium.</title>
        <authorList>
            <person name="Ma L.J."/>
            <person name="van der Does H.C."/>
            <person name="Borkovich K.A."/>
            <person name="Coleman J.J."/>
            <person name="Daboussi M.J."/>
            <person name="Di Pietro A."/>
            <person name="Dufresne M."/>
            <person name="Freitag M."/>
            <person name="Grabherr M."/>
            <person name="Henrissat B."/>
            <person name="Houterman P.M."/>
            <person name="Kang S."/>
            <person name="Shim W.B."/>
            <person name="Woloshuk C."/>
            <person name="Xie X."/>
            <person name="Xu J.R."/>
            <person name="Antoniw J."/>
            <person name="Baker S.E."/>
            <person name="Bluhm B.H."/>
            <person name="Breakspear A."/>
            <person name="Brown D.W."/>
            <person name="Butchko R.A."/>
            <person name="Chapman S."/>
            <person name="Coulson R."/>
            <person name="Coutinho P.M."/>
            <person name="Danchin E.G."/>
            <person name="Diener A."/>
            <person name="Gale L.R."/>
            <person name="Gardiner D.M."/>
            <person name="Goff S."/>
            <person name="Hammond-Kosack K.E."/>
            <person name="Hilburn K."/>
            <person name="Hua-Van A."/>
            <person name="Jonkers W."/>
            <person name="Kazan K."/>
            <person name="Kodira C.D."/>
            <person name="Koehrsen M."/>
            <person name="Kumar L."/>
            <person name="Lee Y.H."/>
            <person name="Li L."/>
            <person name="Manners J.M."/>
            <person name="Miranda-Saavedra D."/>
            <person name="Mukherjee M."/>
            <person name="Park G."/>
            <person name="Park J."/>
            <person name="Park S.Y."/>
            <person name="Proctor R.H."/>
            <person name="Regev A."/>
            <person name="Ruiz-Roldan M.C."/>
            <person name="Sain D."/>
            <person name="Sakthikumar S."/>
            <person name="Sykes S."/>
            <person name="Schwartz D.C."/>
            <person name="Turgeon B.G."/>
            <person name="Wapinski I."/>
            <person name="Yoder O."/>
            <person name="Young S."/>
            <person name="Zeng Q."/>
            <person name="Zhou S."/>
            <person name="Galagan J."/>
            <person name="Cuomo C.A."/>
            <person name="Kistler H.C."/>
            <person name="Rep M."/>
        </authorList>
    </citation>
    <scope>GENOME REANNOTATION</scope>
    <source>
        <strain evidence="2">PH-1 / ATCC MYA-4620 / FGSC 9075 / NRRL 31084</strain>
    </source>
</reference>
<feature type="region of interest" description="Disordered" evidence="1">
    <location>
        <begin position="1"/>
        <end position="68"/>
    </location>
</feature>
<dbReference type="EnsemblFungi" id="CEF75524">
    <property type="protein sequence ID" value="CEF75524"/>
    <property type="gene ID" value="FGRRES_10165"/>
</dbReference>